<name>A0A834VA75_SARSC</name>
<sequence>MNHSDDIRTNRNGNNLMMTTPDRYLLSLVNRLCSTIIPSESENFEQICRYSLDLISAKKFKIEDCEEQYLLSKIRHSFLKESRIKDWNRLEDLFLEMKTSTAKSVNSGELLYCLFLLSNYQKNNYHDQNIVSTTNSIEAMKFINPESNFNDCFLPRMRLKEISPKKNPFLRHTVHGYLSDNNSISCKYNLLVKDLLFIFQGLKSKHIDFNDEKISHQSERSELFHPNEIYFAQRLSVLGQCFRTIKTYSVTSMNNTSRGFVVQSFGSALNDQINHFYKLMTSIQANLHKPVDANDVTLHKLNVWTFESQICFEALVNLIGKCRSKKGGALVSVVYDMMHHGDPIVKECLRKILSKVVKPIRKMLNHWIFFGELKDEYREFFIAINDKATHTTITSSNNVFWFDQYTVNKSMLPGFISKLQAYKILITGKAISMLREVSMNKVSVVLPLYDQLKNSFENSNLETLFDQKYSYQANEFARLLDYVYREISQKALSILNAKYMLHQHFIAHKRFLLLEQGDFMSFLMELLYPLVTRSTNKIRVYTLSQTLENAIRKTCAQYEPTEILSRIDIFFDQNLQYKNAWDIFVLNYKIDGPIGTIFNEQSQMIYTRLFSLFWKNKVIEFLLTKCWVDLKILSKNIDNSLIFFHAIINRFHYLLHQILSLIKTIHHYYNYLLESRWLSVENELKHPRNLNKLIKVHQIFLQSLIKTIFFDNSRQLANQQITINDMIQHFIEKLQSFIKDMNQILEKNLDQEWHHEFEEYEKEIDANFNHWLKDFNHSIHREISQLLELLIETDEDALRELCFNIDFNKYYKMQPV</sequence>
<keyword evidence="3" id="KW-0963">Cytoplasm</keyword>
<dbReference type="GO" id="GO:0043015">
    <property type="term" value="F:gamma-tubulin binding"/>
    <property type="evidence" value="ECO:0007669"/>
    <property type="project" value="InterPro"/>
</dbReference>
<evidence type="ECO:0000256" key="2">
    <source>
        <dbReference type="ARBA" id="ARBA00010337"/>
    </source>
</evidence>
<accession>A0A834VA75</accession>
<evidence type="ECO:0000313" key="8">
    <source>
        <dbReference type="EMBL" id="KAF7490167.1"/>
    </source>
</evidence>
<evidence type="ECO:0000256" key="5">
    <source>
        <dbReference type="ARBA" id="ARBA00023212"/>
    </source>
</evidence>
<evidence type="ECO:0000259" key="7">
    <source>
        <dbReference type="Pfam" id="PF17681"/>
    </source>
</evidence>
<dbReference type="InterPro" id="IPR042241">
    <property type="entry name" value="GCP_C_sf"/>
</dbReference>
<evidence type="ECO:0000313" key="10">
    <source>
        <dbReference type="Proteomes" id="UP000070412"/>
    </source>
</evidence>
<comment type="subcellular location">
    <subcellularLocation>
        <location evidence="1">Cytoplasm</location>
        <location evidence="1">Cytoskeleton</location>
    </subcellularLocation>
</comment>
<dbReference type="GO" id="GO:0007020">
    <property type="term" value="P:microtubule nucleation"/>
    <property type="evidence" value="ECO:0007669"/>
    <property type="project" value="InterPro"/>
</dbReference>
<dbReference type="OrthoDB" id="5860513at2759"/>
<dbReference type="Pfam" id="PF17681">
    <property type="entry name" value="GCP_N_terminal"/>
    <property type="match status" value="1"/>
</dbReference>
<dbReference type="Proteomes" id="UP000070412">
    <property type="component" value="Unassembled WGS sequence"/>
</dbReference>
<dbReference type="EnsemblMetazoa" id="SSS_5437s_mrna">
    <property type="protein sequence ID" value="KAF7490167.1"/>
    <property type="gene ID" value="SSS_5437"/>
</dbReference>
<feature type="domain" description="Gamma tubulin complex component C-terminal" evidence="6">
    <location>
        <begin position="501"/>
        <end position="811"/>
    </location>
</feature>
<evidence type="ECO:0000313" key="9">
    <source>
        <dbReference type="EnsemblMetazoa" id="KAF7490167.1"/>
    </source>
</evidence>
<organism evidence="8">
    <name type="scientific">Sarcoptes scabiei</name>
    <name type="common">Itch mite</name>
    <name type="synonym">Acarus scabiei</name>
    <dbReference type="NCBI Taxonomy" id="52283"/>
    <lineage>
        <taxon>Eukaryota</taxon>
        <taxon>Metazoa</taxon>
        <taxon>Ecdysozoa</taxon>
        <taxon>Arthropoda</taxon>
        <taxon>Chelicerata</taxon>
        <taxon>Arachnida</taxon>
        <taxon>Acari</taxon>
        <taxon>Acariformes</taxon>
        <taxon>Sarcoptiformes</taxon>
        <taxon>Astigmata</taxon>
        <taxon>Psoroptidia</taxon>
        <taxon>Sarcoptoidea</taxon>
        <taxon>Sarcoptidae</taxon>
        <taxon>Sarcoptinae</taxon>
        <taxon>Sarcoptes</taxon>
    </lineage>
</organism>
<dbReference type="GO" id="GO:0051225">
    <property type="term" value="P:spindle assembly"/>
    <property type="evidence" value="ECO:0007669"/>
    <property type="project" value="TreeGrafter"/>
</dbReference>
<dbReference type="AlphaFoldDB" id="A0A834VA75"/>
<evidence type="ECO:0000256" key="1">
    <source>
        <dbReference type="ARBA" id="ARBA00004245"/>
    </source>
</evidence>
<gene>
    <name evidence="8" type="ORF">SSS_5437</name>
</gene>
<dbReference type="GO" id="GO:0005874">
    <property type="term" value="C:microtubule"/>
    <property type="evidence" value="ECO:0007669"/>
    <property type="project" value="UniProtKB-KW"/>
</dbReference>
<dbReference type="GO" id="GO:0000930">
    <property type="term" value="C:gamma-tubulin complex"/>
    <property type="evidence" value="ECO:0007669"/>
    <property type="project" value="TreeGrafter"/>
</dbReference>
<feature type="domain" description="Gamma tubulin complex component protein N-terminal" evidence="7">
    <location>
        <begin position="192"/>
        <end position="497"/>
    </location>
</feature>
<keyword evidence="4" id="KW-0493">Microtubule</keyword>
<dbReference type="InterPro" id="IPR041470">
    <property type="entry name" value="GCP_N"/>
</dbReference>
<dbReference type="InterPro" id="IPR040457">
    <property type="entry name" value="GCP_C"/>
</dbReference>
<protein>
    <submittedName>
        <fullName evidence="8">Gamma-tubulin complex component 3</fullName>
    </submittedName>
</protein>
<dbReference type="PANTHER" id="PTHR19302">
    <property type="entry name" value="GAMMA TUBULIN COMPLEX PROTEIN"/>
    <property type="match status" value="1"/>
</dbReference>
<dbReference type="Gene3D" id="1.20.120.1900">
    <property type="entry name" value="Gamma-tubulin complex, C-terminal domain"/>
    <property type="match status" value="1"/>
</dbReference>
<dbReference type="EMBL" id="WVUK01000062">
    <property type="protein sequence ID" value="KAF7490167.1"/>
    <property type="molecule type" value="Genomic_DNA"/>
</dbReference>
<dbReference type="GO" id="GO:0000922">
    <property type="term" value="C:spindle pole"/>
    <property type="evidence" value="ECO:0007669"/>
    <property type="project" value="InterPro"/>
</dbReference>
<proteinExistence type="inferred from homology"/>
<dbReference type="GO" id="GO:0000278">
    <property type="term" value="P:mitotic cell cycle"/>
    <property type="evidence" value="ECO:0007669"/>
    <property type="project" value="TreeGrafter"/>
</dbReference>
<evidence type="ECO:0000256" key="3">
    <source>
        <dbReference type="ARBA" id="ARBA00022490"/>
    </source>
</evidence>
<dbReference type="Pfam" id="PF04130">
    <property type="entry name" value="GCP_C_terminal"/>
    <property type="match status" value="1"/>
</dbReference>
<dbReference type="InterPro" id="IPR007259">
    <property type="entry name" value="GCP"/>
</dbReference>
<reference evidence="10" key="1">
    <citation type="journal article" date="2020" name="PLoS Negl. Trop. Dis.">
        <title>High-quality nuclear genome for Sarcoptes scabiei-A critical resource for a neglected parasite.</title>
        <authorList>
            <person name="Korhonen P.K."/>
            <person name="Gasser R.B."/>
            <person name="Ma G."/>
            <person name="Wang T."/>
            <person name="Stroehlein A.J."/>
            <person name="Young N.D."/>
            <person name="Ang C.S."/>
            <person name="Fernando D.D."/>
            <person name="Lu H.C."/>
            <person name="Taylor S."/>
            <person name="Reynolds S.L."/>
            <person name="Mofiz E."/>
            <person name="Najaraj S.H."/>
            <person name="Gowda H."/>
            <person name="Madugundu A."/>
            <person name="Renuse S."/>
            <person name="Holt D."/>
            <person name="Pandey A."/>
            <person name="Papenfuss A.T."/>
            <person name="Fischer K."/>
        </authorList>
    </citation>
    <scope>NUCLEOTIDE SEQUENCE [LARGE SCALE GENOMIC DNA]</scope>
</reference>
<evidence type="ECO:0000256" key="4">
    <source>
        <dbReference type="ARBA" id="ARBA00022701"/>
    </source>
</evidence>
<comment type="similarity">
    <text evidence="2">Belongs to the TUBGCP family.</text>
</comment>
<dbReference type="GO" id="GO:0031122">
    <property type="term" value="P:cytoplasmic microtubule organization"/>
    <property type="evidence" value="ECO:0007669"/>
    <property type="project" value="TreeGrafter"/>
</dbReference>
<dbReference type="GO" id="GO:0051011">
    <property type="term" value="F:microtubule minus-end binding"/>
    <property type="evidence" value="ECO:0007669"/>
    <property type="project" value="TreeGrafter"/>
</dbReference>
<reference evidence="9" key="3">
    <citation type="submission" date="2022-06" db="UniProtKB">
        <authorList>
            <consortium name="EnsemblMetazoa"/>
        </authorList>
    </citation>
    <scope>IDENTIFICATION</scope>
</reference>
<keyword evidence="10" id="KW-1185">Reference proteome</keyword>
<evidence type="ECO:0000259" key="6">
    <source>
        <dbReference type="Pfam" id="PF04130"/>
    </source>
</evidence>
<reference evidence="8" key="2">
    <citation type="submission" date="2020-01" db="EMBL/GenBank/DDBJ databases">
        <authorList>
            <person name="Korhonen P.K.K."/>
            <person name="Guangxu M.G."/>
            <person name="Wang T.W."/>
            <person name="Stroehlein A.J.S."/>
            <person name="Young N.D."/>
            <person name="Ang C.-S.A."/>
            <person name="Fernando D.W.F."/>
            <person name="Lu H.L."/>
            <person name="Taylor S.T."/>
            <person name="Ehtesham M.E.M."/>
            <person name="Najaraj S.H.N."/>
            <person name="Harsha G.H.G."/>
            <person name="Madugundu A.M."/>
            <person name="Renuse S.R."/>
            <person name="Holt D.H."/>
            <person name="Pandey A.P."/>
            <person name="Papenfuss A.P."/>
            <person name="Gasser R.B.G."/>
            <person name="Fischer K.F."/>
        </authorList>
    </citation>
    <scope>NUCLEOTIDE SEQUENCE</scope>
    <source>
        <strain evidence="8">SSS_KF_BRIS2020</strain>
    </source>
</reference>
<dbReference type="GO" id="GO:0051321">
    <property type="term" value="P:meiotic cell cycle"/>
    <property type="evidence" value="ECO:0007669"/>
    <property type="project" value="TreeGrafter"/>
</dbReference>
<keyword evidence="5" id="KW-0206">Cytoskeleton</keyword>
<dbReference type="PANTHER" id="PTHR19302:SF14">
    <property type="entry name" value="GAMMA-TUBULIN COMPLEX COMPONENT 3"/>
    <property type="match status" value="1"/>
</dbReference>